<dbReference type="EMBL" id="LR536450">
    <property type="protein sequence ID" value="VFU10554.1"/>
    <property type="molecule type" value="Genomic_DNA"/>
</dbReference>
<reference evidence="1 2" key="1">
    <citation type="submission" date="2019-03" db="EMBL/GenBank/DDBJ databases">
        <authorList>
            <person name="Kox A.R. M."/>
        </authorList>
    </citation>
    <scope>NUCLEOTIDE SEQUENCE [LARGE SCALE GENOMIC DNA]</scope>
    <source>
        <strain evidence="1">MTUNDRAET4 annotated genome</strain>
    </source>
</reference>
<dbReference type="RefSeq" id="WP_134491314.1">
    <property type="nucleotide sequence ID" value="NZ_LR536450.1"/>
</dbReference>
<organism evidence="1 2">
    <name type="scientific">Methylocella tundrae</name>
    <dbReference type="NCBI Taxonomy" id="227605"/>
    <lineage>
        <taxon>Bacteria</taxon>
        <taxon>Pseudomonadati</taxon>
        <taxon>Pseudomonadota</taxon>
        <taxon>Alphaproteobacteria</taxon>
        <taxon>Hyphomicrobiales</taxon>
        <taxon>Beijerinckiaceae</taxon>
        <taxon>Methylocella</taxon>
    </lineage>
</organism>
<dbReference type="KEGG" id="mtun:MTUNDRAET4_3667"/>
<dbReference type="Proteomes" id="UP000294360">
    <property type="component" value="Chromosome"/>
</dbReference>
<evidence type="ECO:0000313" key="1">
    <source>
        <dbReference type="EMBL" id="VFU10554.1"/>
    </source>
</evidence>
<accession>A0A4U8Z4Y0</accession>
<dbReference type="AlphaFoldDB" id="A0A4U8Z4Y0"/>
<name>A0A4U8Z4Y0_METTU</name>
<gene>
    <name evidence="1" type="ORF">MTUNDRAET4_3667</name>
</gene>
<sequence>MASARRRPRSRSYDITFGPLDCATALCGEYRPTSELQRIIVALRRHDKVSTETAALDYIVKMDAEERRKAYVELAEANKAYAKFRQRLDDFVAFFAPDNIARIGAWASHASHPQPFEAALLSERGISVVSMRQGAHQFRAVLNGLWIAIPDWPEP</sequence>
<protein>
    <submittedName>
        <fullName evidence="1">Uncharacterized protein</fullName>
    </submittedName>
</protein>
<proteinExistence type="predicted"/>
<evidence type="ECO:0000313" key="2">
    <source>
        <dbReference type="Proteomes" id="UP000294360"/>
    </source>
</evidence>